<proteinExistence type="predicted"/>
<dbReference type="AlphaFoldDB" id="A0A4S4D908"/>
<evidence type="ECO:0008006" key="4">
    <source>
        <dbReference type="Google" id="ProtNLM"/>
    </source>
</evidence>
<comment type="caution">
    <text evidence="2">The sequence shown here is derived from an EMBL/GenBank/DDBJ whole genome shotgun (WGS) entry which is preliminary data.</text>
</comment>
<dbReference type="STRING" id="542762.A0A4S4D908"/>
<protein>
    <recommendedName>
        <fullName evidence="4">DUF3741 domain-containing protein</fullName>
    </recommendedName>
</protein>
<evidence type="ECO:0000313" key="3">
    <source>
        <dbReference type="Proteomes" id="UP000306102"/>
    </source>
</evidence>
<dbReference type="EMBL" id="SDRB02012099">
    <property type="protein sequence ID" value="THF98969.1"/>
    <property type="molecule type" value="Genomic_DNA"/>
</dbReference>
<sequence>MLKRQETVLSSSSRRETVPEKNHHHAKTIGCLSGILRLVSSKYQNRHRNRITFGDSFPFSHFNLKHGKNNEQVNSPAPVKIEASSPATMMMRCDYKKTNGSGGDKMVDFRRRFSCEVPRSPTLPPEIRRSNSVNSPENFRASTPPPPALVARLMGLEEIPAEAAIAEKRKKLLGALEKCDEDLQAIKKIIESLRSTEEPERLRSPPPPVSVEGNAGGGGGGDIMRNVKWCSEFNGGEERSPISVFDDFTKSPFNTSCFSKRHITNGAGRRTVQQQQQKPQPMRTNPRFIRRDVDDFGIIKCETEVSSPPYLWSNKVTMNMIESVDEVCRDIAWGEKREVGRIGLVLQDYICKDLIEEIVKELGECCSSSSCMLYHYSLPLEACKRRLPF</sequence>
<feature type="region of interest" description="Disordered" evidence="1">
    <location>
        <begin position="1"/>
        <end position="25"/>
    </location>
</feature>
<dbReference type="PANTHER" id="PTHR37234">
    <property type="entry name" value="OS03G0319200 PROTEIN"/>
    <property type="match status" value="1"/>
</dbReference>
<keyword evidence="3" id="KW-1185">Reference proteome</keyword>
<dbReference type="PANTHER" id="PTHR37234:SF1">
    <property type="entry name" value="OS03G0319200 PROTEIN"/>
    <property type="match status" value="1"/>
</dbReference>
<name>A0A4S4D908_CAMSN</name>
<feature type="region of interest" description="Disordered" evidence="1">
    <location>
        <begin position="120"/>
        <end position="144"/>
    </location>
</feature>
<feature type="compositionally biased region" description="Polar residues" evidence="1">
    <location>
        <begin position="130"/>
        <end position="141"/>
    </location>
</feature>
<reference evidence="2 3" key="1">
    <citation type="journal article" date="2018" name="Proc. Natl. Acad. Sci. U.S.A.">
        <title>Draft genome sequence of Camellia sinensis var. sinensis provides insights into the evolution of the tea genome and tea quality.</title>
        <authorList>
            <person name="Wei C."/>
            <person name="Yang H."/>
            <person name="Wang S."/>
            <person name="Zhao J."/>
            <person name="Liu C."/>
            <person name="Gao L."/>
            <person name="Xia E."/>
            <person name="Lu Y."/>
            <person name="Tai Y."/>
            <person name="She G."/>
            <person name="Sun J."/>
            <person name="Cao H."/>
            <person name="Tong W."/>
            <person name="Gao Q."/>
            <person name="Li Y."/>
            <person name="Deng W."/>
            <person name="Jiang X."/>
            <person name="Wang W."/>
            <person name="Chen Q."/>
            <person name="Zhang S."/>
            <person name="Li H."/>
            <person name="Wu J."/>
            <person name="Wang P."/>
            <person name="Li P."/>
            <person name="Shi C."/>
            <person name="Zheng F."/>
            <person name="Jian J."/>
            <person name="Huang B."/>
            <person name="Shan D."/>
            <person name="Shi M."/>
            <person name="Fang C."/>
            <person name="Yue Y."/>
            <person name="Li F."/>
            <person name="Li D."/>
            <person name="Wei S."/>
            <person name="Han B."/>
            <person name="Jiang C."/>
            <person name="Yin Y."/>
            <person name="Xia T."/>
            <person name="Zhang Z."/>
            <person name="Bennetzen J.L."/>
            <person name="Zhao S."/>
            <person name="Wan X."/>
        </authorList>
    </citation>
    <scope>NUCLEOTIDE SEQUENCE [LARGE SCALE GENOMIC DNA]</scope>
    <source>
        <strain evidence="3">cv. Shuchazao</strain>
        <tissue evidence="2">Leaf</tissue>
    </source>
</reference>
<evidence type="ECO:0000256" key="1">
    <source>
        <dbReference type="SAM" id="MobiDB-lite"/>
    </source>
</evidence>
<accession>A0A4S4D908</accession>
<feature type="region of interest" description="Disordered" evidence="1">
    <location>
        <begin position="195"/>
        <end position="220"/>
    </location>
</feature>
<organism evidence="2 3">
    <name type="scientific">Camellia sinensis var. sinensis</name>
    <name type="common">China tea</name>
    <dbReference type="NCBI Taxonomy" id="542762"/>
    <lineage>
        <taxon>Eukaryota</taxon>
        <taxon>Viridiplantae</taxon>
        <taxon>Streptophyta</taxon>
        <taxon>Embryophyta</taxon>
        <taxon>Tracheophyta</taxon>
        <taxon>Spermatophyta</taxon>
        <taxon>Magnoliopsida</taxon>
        <taxon>eudicotyledons</taxon>
        <taxon>Gunneridae</taxon>
        <taxon>Pentapetalae</taxon>
        <taxon>asterids</taxon>
        <taxon>Ericales</taxon>
        <taxon>Theaceae</taxon>
        <taxon>Camellia</taxon>
    </lineage>
</organism>
<gene>
    <name evidence="2" type="ORF">TEA_021811</name>
</gene>
<evidence type="ECO:0000313" key="2">
    <source>
        <dbReference type="EMBL" id="THF98969.1"/>
    </source>
</evidence>
<dbReference type="Proteomes" id="UP000306102">
    <property type="component" value="Unassembled WGS sequence"/>
</dbReference>